<dbReference type="InterPro" id="IPR006612">
    <property type="entry name" value="THAP_Znf"/>
</dbReference>
<comment type="caution">
    <text evidence="7">The sequence shown here is derived from an EMBL/GenBank/DDBJ whole genome shotgun (WGS) entry which is preliminary data.</text>
</comment>
<evidence type="ECO:0000313" key="7">
    <source>
        <dbReference type="EMBL" id="CAK1587798.1"/>
    </source>
</evidence>
<sequence>MSSDRKYFKCYFECKTDGVLHRFPNPHENMNRFNLWAKVLDSEMQKRGAQYIYNNMRLCDRHFKLCYRTPSKKLTRNAIPTLDIDGPIIDLIRSLITNDTKQTTVVTDAQLIEILEREFFMDTNMLHKFEVEVYLNVLKKFIKNWPEWDQFEQAVLKLKETNDSAGISKILKEKYINLKEYLRGMLNVARQLANSKVNQIKMEENRYDNHSVVMEVEATRQQLNCLFYRQPLDKNVFNLTTDFKLGLHNSKMLTLESIVNWWGVEIEIRIKADNKFIIYKHRNLHRLKHMLVNKKLASETRKVTDLNEQILVKPERKNSTQILREHILKYFEKLLKSDKNSKWRSVLDTLKNILLNDLNSVPKTLSIPCDFRRYISKNKYIRYLYQDVPNEKKDEGAENFDLQLEEIVSPMCEFQMRTSGKNANTDISFEDAIKIICTDCRLTFTGANFVCDVLKHFSDDHNEEPDWNCLKCNRVFTMPSLTHMGWTHTCDVS</sequence>
<reference evidence="7 8" key="1">
    <citation type="submission" date="2023-11" db="EMBL/GenBank/DDBJ databases">
        <authorList>
            <person name="Hedman E."/>
            <person name="Englund M."/>
            <person name="Stromberg M."/>
            <person name="Nyberg Akerstrom W."/>
            <person name="Nylinder S."/>
            <person name="Jareborg N."/>
            <person name="Kallberg Y."/>
            <person name="Kronander E."/>
        </authorList>
    </citation>
    <scope>NUCLEOTIDE SEQUENCE [LARGE SCALE GENOMIC DNA]</scope>
</reference>
<organism evidence="7 8">
    <name type="scientific">Parnassius mnemosyne</name>
    <name type="common">clouded apollo</name>
    <dbReference type="NCBI Taxonomy" id="213953"/>
    <lineage>
        <taxon>Eukaryota</taxon>
        <taxon>Metazoa</taxon>
        <taxon>Ecdysozoa</taxon>
        <taxon>Arthropoda</taxon>
        <taxon>Hexapoda</taxon>
        <taxon>Insecta</taxon>
        <taxon>Pterygota</taxon>
        <taxon>Neoptera</taxon>
        <taxon>Endopterygota</taxon>
        <taxon>Lepidoptera</taxon>
        <taxon>Glossata</taxon>
        <taxon>Ditrysia</taxon>
        <taxon>Papilionoidea</taxon>
        <taxon>Papilionidae</taxon>
        <taxon>Parnassiinae</taxon>
        <taxon>Parnassini</taxon>
        <taxon>Parnassius</taxon>
        <taxon>Driopa</taxon>
    </lineage>
</organism>
<dbReference type="Pfam" id="PF05485">
    <property type="entry name" value="THAP"/>
    <property type="match status" value="1"/>
</dbReference>
<keyword evidence="8" id="KW-1185">Reference proteome</keyword>
<dbReference type="EMBL" id="CAVLGL010000082">
    <property type="protein sequence ID" value="CAK1587798.1"/>
    <property type="molecule type" value="Genomic_DNA"/>
</dbReference>
<evidence type="ECO:0000256" key="1">
    <source>
        <dbReference type="ARBA" id="ARBA00022723"/>
    </source>
</evidence>
<keyword evidence="1" id="KW-0479">Metal-binding</keyword>
<protein>
    <recommendedName>
        <fullName evidence="6">THAP-type domain-containing protein</fullName>
    </recommendedName>
</protein>
<evidence type="ECO:0000259" key="6">
    <source>
        <dbReference type="PROSITE" id="PS50950"/>
    </source>
</evidence>
<name>A0AAV1KXP7_9NEOP</name>
<evidence type="ECO:0000313" key="8">
    <source>
        <dbReference type="Proteomes" id="UP001314205"/>
    </source>
</evidence>
<dbReference type="SMART" id="SM00980">
    <property type="entry name" value="THAP"/>
    <property type="match status" value="1"/>
</dbReference>
<dbReference type="Proteomes" id="UP001314205">
    <property type="component" value="Unassembled WGS sequence"/>
</dbReference>
<accession>A0AAV1KXP7</accession>
<dbReference type="AlphaFoldDB" id="A0AAV1KXP7"/>
<keyword evidence="2 5" id="KW-0863">Zinc-finger</keyword>
<proteinExistence type="predicted"/>
<evidence type="ECO:0000256" key="5">
    <source>
        <dbReference type="PROSITE-ProRule" id="PRU00309"/>
    </source>
</evidence>
<dbReference type="SUPFAM" id="SSF57716">
    <property type="entry name" value="Glucocorticoid receptor-like (DNA-binding domain)"/>
    <property type="match status" value="1"/>
</dbReference>
<evidence type="ECO:0000256" key="2">
    <source>
        <dbReference type="ARBA" id="ARBA00022771"/>
    </source>
</evidence>
<evidence type="ECO:0000256" key="4">
    <source>
        <dbReference type="ARBA" id="ARBA00023125"/>
    </source>
</evidence>
<dbReference type="GO" id="GO:0008270">
    <property type="term" value="F:zinc ion binding"/>
    <property type="evidence" value="ECO:0007669"/>
    <property type="project" value="UniProtKB-KW"/>
</dbReference>
<gene>
    <name evidence="7" type="ORF">PARMNEM_LOCUS8521</name>
</gene>
<dbReference type="PROSITE" id="PS50950">
    <property type="entry name" value="ZF_THAP"/>
    <property type="match status" value="1"/>
</dbReference>
<keyword evidence="3" id="KW-0862">Zinc</keyword>
<feature type="domain" description="THAP-type" evidence="6">
    <location>
        <begin position="1"/>
        <end position="83"/>
    </location>
</feature>
<keyword evidence="4 5" id="KW-0238">DNA-binding</keyword>
<dbReference type="GO" id="GO:0003677">
    <property type="term" value="F:DNA binding"/>
    <property type="evidence" value="ECO:0007669"/>
    <property type="project" value="UniProtKB-UniRule"/>
</dbReference>
<evidence type="ECO:0000256" key="3">
    <source>
        <dbReference type="ARBA" id="ARBA00022833"/>
    </source>
</evidence>